<feature type="domain" description="4Fe-4S ferredoxin-type" evidence="9">
    <location>
        <begin position="1"/>
        <end position="30"/>
    </location>
</feature>
<evidence type="ECO:0000313" key="10">
    <source>
        <dbReference type="EMBL" id="MFC6169885.1"/>
    </source>
</evidence>
<evidence type="ECO:0000256" key="3">
    <source>
        <dbReference type="ARBA" id="ARBA00022723"/>
    </source>
</evidence>
<gene>
    <name evidence="10" type="ORF">ACFQGP_04735</name>
</gene>
<evidence type="ECO:0000259" key="9">
    <source>
        <dbReference type="PROSITE" id="PS51379"/>
    </source>
</evidence>
<name>A0ABW1RAF5_9LACO</name>
<evidence type="ECO:0000256" key="4">
    <source>
        <dbReference type="ARBA" id="ARBA00022737"/>
    </source>
</evidence>
<evidence type="ECO:0000256" key="8">
    <source>
        <dbReference type="RuleBase" id="RU368020"/>
    </source>
</evidence>
<organism evidence="10 11">
    <name type="scientific">Loigolactobacillus jiayinensis</name>
    <dbReference type="NCBI Taxonomy" id="2486016"/>
    <lineage>
        <taxon>Bacteria</taxon>
        <taxon>Bacillati</taxon>
        <taxon>Bacillota</taxon>
        <taxon>Bacilli</taxon>
        <taxon>Lactobacillales</taxon>
        <taxon>Lactobacillaceae</taxon>
        <taxon>Loigolactobacillus</taxon>
    </lineage>
</organism>
<dbReference type="Proteomes" id="UP001596289">
    <property type="component" value="Unassembled WGS sequence"/>
</dbReference>
<dbReference type="SUPFAM" id="SSF54862">
    <property type="entry name" value="4Fe-4S ferredoxins"/>
    <property type="match status" value="1"/>
</dbReference>
<keyword evidence="11" id="KW-1185">Reference proteome</keyword>
<dbReference type="RefSeq" id="WP_125551643.1">
    <property type="nucleotide sequence ID" value="NZ_JBHSSL010000027.1"/>
</dbReference>
<proteinExistence type="predicted"/>
<protein>
    <recommendedName>
        <fullName evidence="8">Ferredoxin</fullName>
    </recommendedName>
</protein>
<evidence type="ECO:0000256" key="5">
    <source>
        <dbReference type="ARBA" id="ARBA00022982"/>
    </source>
</evidence>
<dbReference type="PROSITE" id="PS00198">
    <property type="entry name" value="4FE4S_FER_1"/>
    <property type="match status" value="2"/>
</dbReference>
<dbReference type="PANTHER" id="PTHR43687:SF6">
    <property type="entry name" value="L-ASPARTATE SEMIALDEHYDE SULFURTRANSFERASE IRON-SULFUR SUBUNIT"/>
    <property type="match status" value="1"/>
</dbReference>
<dbReference type="Gene3D" id="3.30.70.20">
    <property type="match status" value="1"/>
</dbReference>
<keyword evidence="7 8" id="KW-0411">Iron-sulfur</keyword>
<dbReference type="PRINTS" id="PR00352">
    <property type="entry name" value="3FE4SFRDOXIN"/>
</dbReference>
<evidence type="ECO:0000256" key="2">
    <source>
        <dbReference type="ARBA" id="ARBA00022485"/>
    </source>
</evidence>
<dbReference type="InterPro" id="IPR001080">
    <property type="entry name" value="3Fe4S_ferredoxin"/>
</dbReference>
<reference evidence="11" key="1">
    <citation type="journal article" date="2019" name="Int. J. Syst. Evol. Microbiol.">
        <title>The Global Catalogue of Microorganisms (GCM) 10K type strain sequencing project: providing services to taxonomists for standard genome sequencing and annotation.</title>
        <authorList>
            <consortium name="The Broad Institute Genomics Platform"/>
            <consortium name="The Broad Institute Genome Sequencing Center for Infectious Disease"/>
            <person name="Wu L."/>
            <person name="Ma J."/>
        </authorList>
    </citation>
    <scope>NUCLEOTIDE SEQUENCE [LARGE SCALE GENOMIC DNA]</scope>
    <source>
        <strain evidence="11">CCM 8904</strain>
    </source>
</reference>
<dbReference type="InterPro" id="IPR050572">
    <property type="entry name" value="Fe-S_Ferredoxin"/>
</dbReference>
<dbReference type="InterPro" id="IPR017896">
    <property type="entry name" value="4Fe4S_Fe-S-bd"/>
</dbReference>
<keyword evidence="4" id="KW-0677">Repeat</keyword>
<dbReference type="EMBL" id="JBHSSL010000027">
    <property type="protein sequence ID" value="MFC6169885.1"/>
    <property type="molecule type" value="Genomic_DNA"/>
</dbReference>
<evidence type="ECO:0000256" key="7">
    <source>
        <dbReference type="ARBA" id="ARBA00023014"/>
    </source>
</evidence>
<keyword evidence="1 8" id="KW-0813">Transport</keyword>
<evidence type="ECO:0000313" key="11">
    <source>
        <dbReference type="Proteomes" id="UP001596289"/>
    </source>
</evidence>
<keyword evidence="6 8" id="KW-0408">Iron</keyword>
<keyword evidence="3 8" id="KW-0479">Metal-binding</keyword>
<dbReference type="PANTHER" id="PTHR43687">
    <property type="entry name" value="ADENYLYLSULFATE REDUCTASE, BETA SUBUNIT"/>
    <property type="match status" value="1"/>
</dbReference>
<comment type="function">
    <text evidence="8">Ferredoxins are iron-sulfur proteins that transfer electrons in a wide variety of metabolic reactions.</text>
</comment>
<dbReference type="PROSITE" id="PS51379">
    <property type="entry name" value="4FE4S_FER_2"/>
    <property type="match status" value="2"/>
</dbReference>
<comment type="caution">
    <text evidence="10">The sequence shown here is derived from an EMBL/GenBank/DDBJ whole genome shotgun (WGS) entry which is preliminary data.</text>
</comment>
<accession>A0ABW1RAF5</accession>
<keyword evidence="2" id="KW-0004">4Fe-4S</keyword>
<keyword evidence="5 8" id="KW-0249">Electron transport</keyword>
<dbReference type="InterPro" id="IPR017900">
    <property type="entry name" value="4Fe4S_Fe_S_CS"/>
</dbReference>
<sequence>MSIKIDRDLCIGCGRCVDICPGNLIQMVGEGKDRKAEMMYPDECWGCISCIKVCPVQAIKFYLGADIGGNGGALIAKPERTVIHWSIYDQEKVTQEIDIDRRNANKY</sequence>
<dbReference type="Pfam" id="PF14697">
    <property type="entry name" value="Fer4_21"/>
    <property type="match status" value="1"/>
</dbReference>
<evidence type="ECO:0000256" key="6">
    <source>
        <dbReference type="ARBA" id="ARBA00023004"/>
    </source>
</evidence>
<evidence type="ECO:0000256" key="1">
    <source>
        <dbReference type="ARBA" id="ARBA00022448"/>
    </source>
</evidence>
<feature type="domain" description="4Fe-4S ferredoxin-type" evidence="9">
    <location>
        <begin position="35"/>
        <end position="64"/>
    </location>
</feature>